<dbReference type="AlphaFoldDB" id="A0A8X6TZR1"/>
<gene>
    <name evidence="1" type="ORF">NPIL_271331</name>
</gene>
<proteinExistence type="predicted"/>
<organism evidence="1 2">
    <name type="scientific">Nephila pilipes</name>
    <name type="common">Giant wood spider</name>
    <name type="synonym">Nephila maculata</name>
    <dbReference type="NCBI Taxonomy" id="299642"/>
    <lineage>
        <taxon>Eukaryota</taxon>
        <taxon>Metazoa</taxon>
        <taxon>Ecdysozoa</taxon>
        <taxon>Arthropoda</taxon>
        <taxon>Chelicerata</taxon>
        <taxon>Arachnida</taxon>
        <taxon>Araneae</taxon>
        <taxon>Araneomorphae</taxon>
        <taxon>Entelegynae</taxon>
        <taxon>Araneoidea</taxon>
        <taxon>Nephilidae</taxon>
        <taxon>Nephila</taxon>
    </lineage>
</organism>
<evidence type="ECO:0000313" key="2">
    <source>
        <dbReference type="Proteomes" id="UP000887013"/>
    </source>
</evidence>
<evidence type="ECO:0000313" key="1">
    <source>
        <dbReference type="EMBL" id="GFT74992.1"/>
    </source>
</evidence>
<sequence length="94" mass="11162">MMPSLSKFIYPFCPTYIHMLIPFKAPWLEIRRHVIVWLPEKIFGCYSQIATATETSGHSYPCIKIYYKLMKMWVFRRASNTVELLESNSLRIDI</sequence>
<dbReference type="EMBL" id="BMAW01021843">
    <property type="protein sequence ID" value="GFT74992.1"/>
    <property type="molecule type" value="Genomic_DNA"/>
</dbReference>
<comment type="caution">
    <text evidence="1">The sequence shown here is derived from an EMBL/GenBank/DDBJ whole genome shotgun (WGS) entry which is preliminary data.</text>
</comment>
<name>A0A8X6TZR1_NEPPI</name>
<reference evidence="1" key="1">
    <citation type="submission" date="2020-08" db="EMBL/GenBank/DDBJ databases">
        <title>Multicomponent nature underlies the extraordinary mechanical properties of spider dragline silk.</title>
        <authorList>
            <person name="Kono N."/>
            <person name="Nakamura H."/>
            <person name="Mori M."/>
            <person name="Yoshida Y."/>
            <person name="Ohtoshi R."/>
            <person name="Malay A.D."/>
            <person name="Moran D.A.P."/>
            <person name="Tomita M."/>
            <person name="Numata K."/>
            <person name="Arakawa K."/>
        </authorList>
    </citation>
    <scope>NUCLEOTIDE SEQUENCE</scope>
</reference>
<keyword evidence="2" id="KW-1185">Reference proteome</keyword>
<accession>A0A8X6TZR1</accession>
<dbReference type="Proteomes" id="UP000887013">
    <property type="component" value="Unassembled WGS sequence"/>
</dbReference>
<protein>
    <submittedName>
        <fullName evidence="1">Uncharacterized protein</fullName>
    </submittedName>
</protein>